<keyword evidence="5 8" id="KW-0106">Calcium</keyword>
<reference evidence="12 13" key="1">
    <citation type="submission" date="2020-02" db="EMBL/GenBank/DDBJ databases">
        <title>Relaxed selection underlies rapid genomic changes in the transitions from sociality to social parasitism in ants.</title>
        <authorList>
            <person name="Bi X."/>
        </authorList>
    </citation>
    <scope>NUCLEOTIDE SEQUENCE [LARGE SCALE GENOMIC DNA]</scope>
    <source>
        <strain evidence="12">BGI-DK2014b</strain>
        <tissue evidence="12">Whole body</tissue>
    </source>
</reference>
<evidence type="ECO:0000256" key="6">
    <source>
        <dbReference type="ARBA" id="ARBA00022989"/>
    </source>
</evidence>
<gene>
    <name evidence="12" type="primary">Ds_0</name>
    <name evidence="12" type="ORF">G6Z77_0004389</name>
</gene>
<dbReference type="AlphaFoldDB" id="A0A836FUQ8"/>
<keyword evidence="6 10" id="KW-1133">Transmembrane helix</keyword>
<sequence length="706" mass="76985">VTRDHRDTRCFLENGATAAHLFVREDLPVGDTVGILGVLGDPGSQGDIELSLQEHDSPVAFSPYSKNLTLIRPLDKEGIEGPASVYINVICGKKPIAESVEQSLEAITLIFQVTVVGTRVLQGVRAVDADQPGPFSTVQYTVLPGAHSDYFVFVNALEGTLVLRKSLDYETLTNFSVDIRAQDQGNPPRSSTTTLYVNVIDADDQNPAFLNDQYKITVPRHIKGRKPLRVVPAAIKAVDQDVGINAPVRYTIRGGILPFLDLNPETAEIVMIRSLQDHELMTPATIVIKMTILYKAVNLKFWLVGPVEDLERFSITNSGELILKGNLDYERRFQHSFLIHVTDGYHNDTSHVNVSVEDVNEWEPRFQYSRYEFHAHSAREGSVVGKLEAADGDRGDKVNLSLRGQDARSFEIRDNGELVLRSLGSFNGSLARFIAVATDSGKPPRSSMIPVIVHIPNSGSLPIAARAAPAWLGSSVLLVAIFGAVLGLLGVVILILILYIYKHKRPKSGGSVSSVSTGYREKSPVPSALSPTPQVLGANVLQDGLEGPRNRRHDIDDENDNVDSRNEIDNPVFGETNESSYSTTIKSIASARQLPLYTRHKVAPAPNPPALSATSTIPNIGGLVQNMNDLSARTNLDAGSHDSSNYSGDPPDSLVPAWPASSALPRIKKLSWDDDDRTVDSVEVAAETRTGDNQVGNERLNLTVYF</sequence>
<dbReference type="GO" id="GO:0044331">
    <property type="term" value="P:cell-cell adhesion mediated by cadherin"/>
    <property type="evidence" value="ECO:0007669"/>
    <property type="project" value="TreeGrafter"/>
</dbReference>
<evidence type="ECO:0000256" key="3">
    <source>
        <dbReference type="ARBA" id="ARBA00022729"/>
    </source>
</evidence>
<feature type="transmembrane region" description="Helical" evidence="10">
    <location>
        <begin position="476"/>
        <end position="501"/>
    </location>
</feature>
<feature type="domain" description="Cadherin" evidence="11">
    <location>
        <begin position="210"/>
        <end position="366"/>
    </location>
</feature>
<evidence type="ECO:0000256" key="1">
    <source>
        <dbReference type="ARBA" id="ARBA00004167"/>
    </source>
</evidence>
<dbReference type="PANTHER" id="PTHR24027">
    <property type="entry name" value="CADHERIN-23"/>
    <property type="match status" value="1"/>
</dbReference>
<dbReference type="SMART" id="SM00112">
    <property type="entry name" value="CA"/>
    <property type="match status" value="3"/>
</dbReference>
<dbReference type="GO" id="GO:0000902">
    <property type="term" value="P:cell morphogenesis"/>
    <property type="evidence" value="ECO:0007669"/>
    <property type="project" value="TreeGrafter"/>
</dbReference>
<keyword evidence="2 10" id="KW-0812">Transmembrane</keyword>
<evidence type="ECO:0000256" key="9">
    <source>
        <dbReference type="SAM" id="MobiDB-lite"/>
    </source>
</evidence>
<dbReference type="Gene3D" id="2.60.40.60">
    <property type="entry name" value="Cadherins"/>
    <property type="match status" value="4"/>
</dbReference>
<accession>A0A836FUQ8</accession>
<dbReference type="OrthoDB" id="6250271at2759"/>
<evidence type="ECO:0000256" key="5">
    <source>
        <dbReference type="ARBA" id="ARBA00022837"/>
    </source>
</evidence>
<name>A0A836FUQ8_9HYME</name>
<dbReference type="PANTHER" id="PTHR24027:SF422">
    <property type="entry name" value="CADHERIN DOMAIN-CONTAINING PROTEIN"/>
    <property type="match status" value="1"/>
</dbReference>
<evidence type="ECO:0000259" key="11">
    <source>
        <dbReference type="PROSITE" id="PS50268"/>
    </source>
</evidence>
<feature type="compositionally biased region" description="Basic and acidic residues" evidence="9">
    <location>
        <begin position="546"/>
        <end position="555"/>
    </location>
</feature>
<dbReference type="GO" id="GO:0016342">
    <property type="term" value="C:catenin complex"/>
    <property type="evidence" value="ECO:0007669"/>
    <property type="project" value="TreeGrafter"/>
</dbReference>
<dbReference type="GO" id="GO:0005912">
    <property type="term" value="C:adherens junction"/>
    <property type="evidence" value="ECO:0007669"/>
    <property type="project" value="TreeGrafter"/>
</dbReference>
<evidence type="ECO:0000256" key="8">
    <source>
        <dbReference type="PROSITE-ProRule" id="PRU00043"/>
    </source>
</evidence>
<keyword evidence="3" id="KW-0732">Signal</keyword>
<keyword evidence="4" id="KW-0677">Repeat</keyword>
<evidence type="ECO:0000313" key="13">
    <source>
        <dbReference type="Proteomes" id="UP000670152"/>
    </source>
</evidence>
<dbReference type="GO" id="GO:0016477">
    <property type="term" value="P:cell migration"/>
    <property type="evidence" value="ECO:0007669"/>
    <property type="project" value="TreeGrafter"/>
</dbReference>
<comment type="caution">
    <text evidence="12">The sequence shown here is derived from an EMBL/GenBank/DDBJ whole genome shotgun (WGS) entry which is preliminary data.</text>
</comment>
<dbReference type="PROSITE" id="PS50268">
    <property type="entry name" value="CADHERIN_2"/>
    <property type="match status" value="2"/>
</dbReference>
<evidence type="ECO:0000256" key="2">
    <source>
        <dbReference type="ARBA" id="ARBA00022692"/>
    </source>
</evidence>
<dbReference type="Proteomes" id="UP000670152">
    <property type="component" value="Unassembled WGS sequence"/>
</dbReference>
<evidence type="ECO:0000256" key="7">
    <source>
        <dbReference type="ARBA" id="ARBA00023136"/>
    </source>
</evidence>
<keyword evidence="13" id="KW-1185">Reference proteome</keyword>
<feature type="non-terminal residue" evidence="12">
    <location>
        <position position="706"/>
    </location>
</feature>
<dbReference type="InterPro" id="IPR015919">
    <property type="entry name" value="Cadherin-like_sf"/>
</dbReference>
<dbReference type="GO" id="GO:0005509">
    <property type="term" value="F:calcium ion binding"/>
    <property type="evidence" value="ECO:0007669"/>
    <property type="project" value="UniProtKB-UniRule"/>
</dbReference>
<feature type="domain" description="Cadherin" evidence="11">
    <location>
        <begin position="117"/>
        <end position="209"/>
    </location>
</feature>
<comment type="subcellular location">
    <subcellularLocation>
        <location evidence="1">Membrane</location>
        <topology evidence="1">Single-pass membrane protein</topology>
    </subcellularLocation>
</comment>
<dbReference type="GO" id="GO:0007156">
    <property type="term" value="P:homophilic cell adhesion via plasma membrane adhesion molecules"/>
    <property type="evidence" value="ECO:0007669"/>
    <property type="project" value="InterPro"/>
</dbReference>
<keyword evidence="7 10" id="KW-0472">Membrane</keyword>
<dbReference type="GO" id="GO:0008013">
    <property type="term" value="F:beta-catenin binding"/>
    <property type="evidence" value="ECO:0007669"/>
    <property type="project" value="TreeGrafter"/>
</dbReference>
<dbReference type="CDD" id="cd11304">
    <property type="entry name" value="Cadherin_repeat"/>
    <property type="match status" value="3"/>
</dbReference>
<evidence type="ECO:0000256" key="4">
    <source>
        <dbReference type="ARBA" id="ARBA00022737"/>
    </source>
</evidence>
<feature type="non-terminal residue" evidence="12">
    <location>
        <position position="1"/>
    </location>
</feature>
<dbReference type="GO" id="GO:0045296">
    <property type="term" value="F:cadherin binding"/>
    <property type="evidence" value="ECO:0007669"/>
    <property type="project" value="TreeGrafter"/>
</dbReference>
<evidence type="ECO:0000313" key="12">
    <source>
        <dbReference type="EMBL" id="KAG5326132.1"/>
    </source>
</evidence>
<dbReference type="EMBL" id="JAANIB010007425">
    <property type="protein sequence ID" value="KAG5326132.1"/>
    <property type="molecule type" value="Genomic_DNA"/>
</dbReference>
<dbReference type="InterPro" id="IPR039808">
    <property type="entry name" value="Cadherin"/>
</dbReference>
<proteinExistence type="predicted"/>
<dbReference type="Pfam" id="PF00028">
    <property type="entry name" value="Cadherin"/>
    <property type="match status" value="1"/>
</dbReference>
<dbReference type="GO" id="GO:0016339">
    <property type="term" value="P:calcium-dependent cell-cell adhesion via plasma membrane cell adhesion molecules"/>
    <property type="evidence" value="ECO:0007669"/>
    <property type="project" value="TreeGrafter"/>
</dbReference>
<feature type="region of interest" description="Disordered" evidence="9">
    <location>
        <begin position="633"/>
        <end position="659"/>
    </location>
</feature>
<dbReference type="GO" id="GO:0034332">
    <property type="term" value="P:adherens junction organization"/>
    <property type="evidence" value="ECO:0007669"/>
    <property type="project" value="TreeGrafter"/>
</dbReference>
<dbReference type="PRINTS" id="PR00205">
    <property type="entry name" value="CADHERIN"/>
</dbReference>
<feature type="region of interest" description="Disordered" evidence="9">
    <location>
        <begin position="506"/>
        <end position="579"/>
    </location>
</feature>
<dbReference type="SUPFAM" id="SSF49313">
    <property type="entry name" value="Cadherin-like"/>
    <property type="match status" value="3"/>
</dbReference>
<evidence type="ECO:0000256" key="10">
    <source>
        <dbReference type="SAM" id="Phobius"/>
    </source>
</evidence>
<dbReference type="InterPro" id="IPR002126">
    <property type="entry name" value="Cadherin-like_dom"/>
</dbReference>
<protein>
    <submittedName>
        <fullName evidence="12">DS protein</fullName>
    </submittedName>
</protein>
<dbReference type="GO" id="GO:0007043">
    <property type="term" value="P:cell-cell junction assembly"/>
    <property type="evidence" value="ECO:0007669"/>
    <property type="project" value="TreeGrafter"/>
</dbReference>
<organism evidence="12 13">
    <name type="scientific">Acromyrmex heyeri</name>
    <dbReference type="NCBI Taxonomy" id="230685"/>
    <lineage>
        <taxon>Eukaryota</taxon>
        <taxon>Metazoa</taxon>
        <taxon>Ecdysozoa</taxon>
        <taxon>Arthropoda</taxon>
        <taxon>Hexapoda</taxon>
        <taxon>Insecta</taxon>
        <taxon>Pterygota</taxon>
        <taxon>Neoptera</taxon>
        <taxon>Endopterygota</taxon>
        <taxon>Hymenoptera</taxon>
        <taxon>Apocrita</taxon>
        <taxon>Aculeata</taxon>
        <taxon>Formicoidea</taxon>
        <taxon>Formicidae</taxon>
        <taxon>Myrmicinae</taxon>
        <taxon>Acromyrmex</taxon>
    </lineage>
</organism>